<dbReference type="Pfam" id="PF10551">
    <property type="entry name" value="MULE"/>
    <property type="match status" value="1"/>
</dbReference>
<dbReference type="EMBL" id="JBBPBK010000007">
    <property type="protein sequence ID" value="KAK9281140.1"/>
    <property type="molecule type" value="Genomic_DNA"/>
</dbReference>
<sequence length="139" mass="16173">MAAMGRDPNEQMFPIAIAIVEEETRESWEWFLEMLFYDIGSPSSRKWTFISDQQKGLVPVLAAIAPTTKHRFCVRHLYGNLAKRYKGKQLKDAMWDAAKSSTESEWNREINKVKEILKGAYAFLMNVNPQSWTWYGFSN</sequence>
<evidence type="ECO:0000313" key="2">
    <source>
        <dbReference type="EMBL" id="KAK9281140.1"/>
    </source>
</evidence>
<accession>A0AAP0WZX3</accession>
<name>A0AAP0WZX3_LIQFO</name>
<protein>
    <recommendedName>
        <fullName evidence="1">MULE transposase domain-containing protein</fullName>
    </recommendedName>
</protein>
<dbReference type="PANTHER" id="PTHR31973">
    <property type="entry name" value="POLYPROTEIN, PUTATIVE-RELATED"/>
    <property type="match status" value="1"/>
</dbReference>
<dbReference type="InterPro" id="IPR018289">
    <property type="entry name" value="MULE_transposase_dom"/>
</dbReference>
<gene>
    <name evidence="2" type="ORF">L1049_004033</name>
</gene>
<proteinExistence type="predicted"/>
<dbReference type="Proteomes" id="UP001415857">
    <property type="component" value="Unassembled WGS sequence"/>
</dbReference>
<feature type="domain" description="MULE transposase" evidence="1">
    <location>
        <begin position="1"/>
        <end position="79"/>
    </location>
</feature>
<organism evidence="2 3">
    <name type="scientific">Liquidambar formosana</name>
    <name type="common">Formosan gum</name>
    <dbReference type="NCBI Taxonomy" id="63359"/>
    <lineage>
        <taxon>Eukaryota</taxon>
        <taxon>Viridiplantae</taxon>
        <taxon>Streptophyta</taxon>
        <taxon>Embryophyta</taxon>
        <taxon>Tracheophyta</taxon>
        <taxon>Spermatophyta</taxon>
        <taxon>Magnoliopsida</taxon>
        <taxon>eudicotyledons</taxon>
        <taxon>Gunneridae</taxon>
        <taxon>Pentapetalae</taxon>
        <taxon>Saxifragales</taxon>
        <taxon>Altingiaceae</taxon>
        <taxon>Liquidambar</taxon>
    </lineage>
</organism>
<comment type="caution">
    <text evidence="2">The sequence shown here is derived from an EMBL/GenBank/DDBJ whole genome shotgun (WGS) entry which is preliminary data.</text>
</comment>
<evidence type="ECO:0000259" key="1">
    <source>
        <dbReference type="Pfam" id="PF10551"/>
    </source>
</evidence>
<dbReference type="AlphaFoldDB" id="A0AAP0WZX3"/>
<reference evidence="2 3" key="1">
    <citation type="journal article" date="2024" name="Plant J.">
        <title>Genome sequences and population genomics reveal climatic adaptation and genomic divergence between two closely related sweetgum species.</title>
        <authorList>
            <person name="Xu W.Q."/>
            <person name="Ren C.Q."/>
            <person name="Zhang X.Y."/>
            <person name="Comes H.P."/>
            <person name="Liu X.H."/>
            <person name="Li Y.G."/>
            <person name="Kettle C.J."/>
            <person name="Jalonen R."/>
            <person name="Gaisberger H."/>
            <person name="Ma Y.Z."/>
            <person name="Qiu Y.X."/>
        </authorList>
    </citation>
    <scope>NUCLEOTIDE SEQUENCE [LARGE SCALE GENOMIC DNA]</scope>
    <source>
        <strain evidence="2">Hangzhou</strain>
    </source>
</reference>
<keyword evidence="3" id="KW-1185">Reference proteome</keyword>
<dbReference type="PANTHER" id="PTHR31973:SF187">
    <property type="entry name" value="MUTATOR TRANSPOSASE MUDRA PROTEIN"/>
    <property type="match status" value="1"/>
</dbReference>
<evidence type="ECO:0000313" key="3">
    <source>
        <dbReference type="Proteomes" id="UP001415857"/>
    </source>
</evidence>